<dbReference type="EMBL" id="BDQX01000076">
    <property type="protein sequence ID" value="GBG07072.1"/>
    <property type="molecule type" value="Genomic_DNA"/>
</dbReference>
<dbReference type="AlphaFoldDB" id="A0A2R5EKC2"/>
<evidence type="ECO:0000256" key="3">
    <source>
        <dbReference type="ARBA" id="ARBA00022692"/>
    </source>
</evidence>
<comment type="function">
    <text evidence="8">Probably functions as a manganese efflux pump.</text>
</comment>
<feature type="transmembrane region" description="Helical" evidence="8">
    <location>
        <begin position="145"/>
        <end position="165"/>
    </location>
</feature>
<evidence type="ECO:0000313" key="10">
    <source>
        <dbReference type="Proteomes" id="UP000245202"/>
    </source>
</evidence>
<dbReference type="PANTHER" id="PTHR35529">
    <property type="entry name" value="MANGANESE EFFLUX PUMP MNTP-RELATED"/>
    <property type="match status" value="1"/>
</dbReference>
<evidence type="ECO:0000256" key="7">
    <source>
        <dbReference type="ARBA" id="ARBA00023211"/>
    </source>
</evidence>
<feature type="transmembrane region" description="Helical" evidence="8">
    <location>
        <begin position="20"/>
        <end position="42"/>
    </location>
</feature>
<evidence type="ECO:0000256" key="1">
    <source>
        <dbReference type="ARBA" id="ARBA00022448"/>
    </source>
</evidence>
<gene>
    <name evidence="8" type="primary">mntP</name>
    <name evidence="9" type="ORF">PAT3040_01620</name>
</gene>
<keyword evidence="3 8" id="KW-0812">Transmembrane</keyword>
<protein>
    <recommendedName>
        <fullName evidence="8">Putative manganese efflux pump MntP</fullName>
    </recommendedName>
</protein>
<comment type="similarity">
    <text evidence="8">Belongs to the MntP (TC 9.B.29) family.</text>
</comment>
<keyword evidence="10" id="KW-1185">Reference proteome</keyword>
<evidence type="ECO:0000256" key="2">
    <source>
        <dbReference type="ARBA" id="ARBA00022475"/>
    </source>
</evidence>
<keyword evidence="7 8" id="KW-0464">Manganese</keyword>
<dbReference type="GO" id="GO:0005886">
    <property type="term" value="C:plasma membrane"/>
    <property type="evidence" value="ECO:0007669"/>
    <property type="project" value="UniProtKB-SubCell"/>
</dbReference>
<dbReference type="HAMAP" id="MF_01521">
    <property type="entry name" value="MntP_pump"/>
    <property type="match status" value="1"/>
</dbReference>
<feature type="transmembrane region" description="Helical" evidence="8">
    <location>
        <begin position="177"/>
        <end position="194"/>
    </location>
</feature>
<keyword evidence="4 8" id="KW-1133">Transmembrane helix</keyword>
<sequence length="195" mass="20282">MRGGQGEIGLGDANLFAGQVLTLLCIAAALGFDAFSLGLGIGLKGIRVRDILKLGFVIGLFHVLMPIGGLMTGHLVSDMLGQVASTAAGVLLILLGCHMMYSSFKGEEVRSFDHRTAWGLLVLAFSVSIDAFSVGITLGMFSADLWLTITLFGLIGGLMSMLGLLLGRKVGGNLGEYGEALGGAILLVFGALFVF</sequence>
<accession>A0A2R5EKC2</accession>
<keyword evidence="6 8" id="KW-0472">Membrane</keyword>
<evidence type="ECO:0000256" key="8">
    <source>
        <dbReference type="HAMAP-Rule" id="MF_01521"/>
    </source>
</evidence>
<keyword evidence="2 8" id="KW-1003">Cell membrane</keyword>
<evidence type="ECO:0000313" key="9">
    <source>
        <dbReference type="EMBL" id="GBG07072.1"/>
    </source>
</evidence>
<feature type="transmembrane region" description="Helical" evidence="8">
    <location>
        <begin position="116"/>
        <end position="139"/>
    </location>
</feature>
<feature type="transmembrane region" description="Helical" evidence="8">
    <location>
        <begin position="83"/>
        <end position="104"/>
    </location>
</feature>
<keyword evidence="5 8" id="KW-0406">Ion transport</keyword>
<reference evidence="9 10" key="1">
    <citation type="submission" date="2017-08" db="EMBL/GenBank/DDBJ databases">
        <title>Substantial Increase in Enzyme Production by Combined Drug-Resistance Mutations in Paenibacillus agaridevorans.</title>
        <authorList>
            <person name="Tanaka Y."/>
            <person name="Funane K."/>
            <person name="Hosaka T."/>
            <person name="Shiwa Y."/>
            <person name="Fujita N."/>
            <person name="Miyazaki T."/>
            <person name="Yoshikawa H."/>
            <person name="Murakami K."/>
            <person name="Kasahara K."/>
            <person name="Inaoka T."/>
            <person name="Hiraga Y."/>
            <person name="Ochi K."/>
        </authorList>
    </citation>
    <scope>NUCLEOTIDE SEQUENCE [LARGE SCALE GENOMIC DNA]</scope>
    <source>
        <strain evidence="9 10">T-3040</strain>
    </source>
</reference>
<dbReference type="Proteomes" id="UP000245202">
    <property type="component" value="Unassembled WGS sequence"/>
</dbReference>
<evidence type="ECO:0000256" key="5">
    <source>
        <dbReference type="ARBA" id="ARBA00023065"/>
    </source>
</evidence>
<name>A0A2R5EKC2_9BACL</name>
<proteinExistence type="inferred from homology"/>
<dbReference type="InterPro" id="IPR022929">
    <property type="entry name" value="Put_MntP"/>
</dbReference>
<comment type="subcellular location">
    <subcellularLocation>
        <location evidence="8">Cell membrane</location>
        <topology evidence="8">Multi-pass membrane protein</topology>
    </subcellularLocation>
</comment>
<evidence type="ECO:0000256" key="6">
    <source>
        <dbReference type="ARBA" id="ARBA00023136"/>
    </source>
</evidence>
<dbReference type="Pfam" id="PF02659">
    <property type="entry name" value="Mntp"/>
    <property type="match status" value="1"/>
</dbReference>
<keyword evidence="1 8" id="KW-0813">Transport</keyword>
<comment type="caution">
    <text evidence="9">The sequence shown here is derived from an EMBL/GenBank/DDBJ whole genome shotgun (WGS) entry which is preliminary data.</text>
</comment>
<dbReference type="InterPro" id="IPR003810">
    <property type="entry name" value="Mntp/YtaF"/>
</dbReference>
<dbReference type="GO" id="GO:0005384">
    <property type="term" value="F:manganese ion transmembrane transporter activity"/>
    <property type="evidence" value="ECO:0007669"/>
    <property type="project" value="UniProtKB-UniRule"/>
</dbReference>
<feature type="transmembrane region" description="Helical" evidence="8">
    <location>
        <begin position="54"/>
        <end position="77"/>
    </location>
</feature>
<dbReference type="PANTHER" id="PTHR35529:SF1">
    <property type="entry name" value="MANGANESE EFFLUX PUMP MNTP-RELATED"/>
    <property type="match status" value="1"/>
</dbReference>
<dbReference type="RefSeq" id="WP_087569919.1">
    <property type="nucleotide sequence ID" value="NZ_CP075889.1"/>
</dbReference>
<evidence type="ECO:0000256" key="4">
    <source>
        <dbReference type="ARBA" id="ARBA00022989"/>
    </source>
</evidence>
<organism evidence="9 10">
    <name type="scientific">Paenibacillus agaridevorans</name>
    <dbReference type="NCBI Taxonomy" id="171404"/>
    <lineage>
        <taxon>Bacteria</taxon>
        <taxon>Bacillati</taxon>
        <taxon>Bacillota</taxon>
        <taxon>Bacilli</taxon>
        <taxon>Bacillales</taxon>
        <taxon>Paenibacillaceae</taxon>
        <taxon>Paenibacillus</taxon>
    </lineage>
</organism>